<accession>A0AAD7FBM9</accession>
<dbReference type="EMBL" id="JARKIF010000035">
    <property type="protein sequence ID" value="KAJ7610344.1"/>
    <property type="molecule type" value="Genomic_DNA"/>
</dbReference>
<evidence type="ECO:0000313" key="1">
    <source>
        <dbReference type="EMBL" id="KAJ7610344.1"/>
    </source>
</evidence>
<name>A0AAD7FBM9_9AGAR</name>
<proteinExistence type="predicted"/>
<dbReference type="Proteomes" id="UP001221142">
    <property type="component" value="Unassembled WGS sequence"/>
</dbReference>
<comment type="caution">
    <text evidence="1">The sequence shown here is derived from an EMBL/GenBank/DDBJ whole genome shotgun (WGS) entry which is preliminary data.</text>
</comment>
<gene>
    <name evidence="1" type="ORF">FB45DRAFT_1066183</name>
</gene>
<reference evidence="1" key="1">
    <citation type="submission" date="2023-03" db="EMBL/GenBank/DDBJ databases">
        <title>Massive genome expansion in bonnet fungi (Mycena s.s.) driven by repeated elements and novel gene families across ecological guilds.</title>
        <authorList>
            <consortium name="Lawrence Berkeley National Laboratory"/>
            <person name="Harder C.B."/>
            <person name="Miyauchi S."/>
            <person name="Viragh M."/>
            <person name="Kuo A."/>
            <person name="Thoen E."/>
            <person name="Andreopoulos B."/>
            <person name="Lu D."/>
            <person name="Skrede I."/>
            <person name="Drula E."/>
            <person name="Henrissat B."/>
            <person name="Morin E."/>
            <person name="Kohler A."/>
            <person name="Barry K."/>
            <person name="LaButti K."/>
            <person name="Morin E."/>
            <person name="Salamov A."/>
            <person name="Lipzen A."/>
            <person name="Mereny Z."/>
            <person name="Hegedus B."/>
            <person name="Baldrian P."/>
            <person name="Stursova M."/>
            <person name="Weitz H."/>
            <person name="Taylor A."/>
            <person name="Grigoriev I.V."/>
            <person name="Nagy L.G."/>
            <person name="Martin F."/>
            <person name="Kauserud H."/>
        </authorList>
    </citation>
    <scope>NUCLEOTIDE SEQUENCE</scope>
    <source>
        <strain evidence="1">9284</strain>
    </source>
</reference>
<organism evidence="1 2">
    <name type="scientific">Roridomyces roridus</name>
    <dbReference type="NCBI Taxonomy" id="1738132"/>
    <lineage>
        <taxon>Eukaryota</taxon>
        <taxon>Fungi</taxon>
        <taxon>Dikarya</taxon>
        <taxon>Basidiomycota</taxon>
        <taxon>Agaricomycotina</taxon>
        <taxon>Agaricomycetes</taxon>
        <taxon>Agaricomycetidae</taxon>
        <taxon>Agaricales</taxon>
        <taxon>Marasmiineae</taxon>
        <taxon>Mycenaceae</taxon>
        <taxon>Roridomyces</taxon>
    </lineage>
</organism>
<sequence>MSTSSNEPAILDNRAKPSKERLAELRRIKADLISKMPTMAKIIAIRERCMQERNYDPDQHHTEEERAELSAAVSAAVQATQRPEDNYQTWLKSLTEAECVAMSEWTDEGARIDFDCCRDGLCS</sequence>
<evidence type="ECO:0000313" key="2">
    <source>
        <dbReference type="Proteomes" id="UP001221142"/>
    </source>
</evidence>
<protein>
    <submittedName>
        <fullName evidence="1">Uncharacterized protein</fullName>
    </submittedName>
</protein>
<dbReference type="AlphaFoldDB" id="A0AAD7FBM9"/>
<keyword evidence="2" id="KW-1185">Reference proteome</keyword>